<dbReference type="Proteomes" id="UP000000445">
    <property type="component" value="Chromosome"/>
</dbReference>
<organism evidence="1 2">
    <name type="scientific">Thermotoga neapolitana (strain ATCC 49049 / DSM 4359 / NBRC 107923 / NS-E)</name>
    <dbReference type="NCBI Taxonomy" id="309803"/>
    <lineage>
        <taxon>Bacteria</taxon>
        <taxon>Thermotogati</taxon>
        <taxon>Thermotogota</taxon>
        <taxon>Thermotogae</taxon>
        <taxon>Thermotogales</taxon>
        <taxon>Thermotogaceae</taxon>
        <taxon>Thermotoga</taxon>
    </lineage>
</organism>
<keyword evidence="2" id="KW-1185">Reference proteome</keyword>
<accession>B9K745</accession>
<evidence type="ECO:0000313" key="2">
    <source>
        <dbReference type="Proteomes" id="UP000000445"/>
    </source>
</evidence>
<dbReference type="STRING" id="309803.CTN_0602"/>
<evidence type="ECO:0000313" key="1">
    <source>
        <dbReference type="EMBL" id="ACM22778.1"/>
    </source>
</evidence>
<sequence>MRGISRKFAIWFSVLTLLVLVFGLVVPDFVIFMSNTRKVEKRLANLAPAYRIFREKQKEYMEVLKAIESTPDFDGMVGNGEISVIEVETLLRNLISTRKVTVKQMVIDANEVIPVDFLGLSISQPKVKISLDVEEVKR</sequence>
<protein>
    <submittedName>
        <fullName evidence="1">Uncharacterized protein</fullName>
    </submittedName>
</protein>
<dbReference type="RefSeq" id="WP_015919097.1">
    <property type="nucleotide sequence ID" value="NC_011978.1"/>
</dbReference>
<dbReference type="EMBL" id="CP000916">
    <property type="protein sequence ID" value="ACM22778.1"/>
    <property type="molecule type" value="Genomic_DNA"/>
</dbReference>
<dbReference type="KEGG" id="tna:CTN_0602"/>
<gene>
    <name evidence="1" type="ordered locus">CTN_0602</name>
</gene>
<dbReference type="HOGENOM" id="CLU_1854292_0_0_0"/>
<proteinExistence type="predicted"/>
<reference evidence="1 2" key="1">
    <citation type="journal article" date="2009" name="Biosci. Biotechnol. Biochem.">
        <title>WeGAS: a web-based microbial genome annotation system.</title>
        <authorList>
            <person name="Lee D."/>
            <person name="Seo H."/>
            <person name="Park C."/>
            <person name="Park K."/>
        </authorList>
    </citation>
    <scope>NUCLEOTIDE SEQUENCE [LARGE SCALE GENOMIC DNA]</scope>
    <source>
        <strain evidence="2">ATCC 49049 / DSM 4359 / NBRC 107923 / NS-E</strain>
    </source>
</reference>
<name>B9K745_THENN</name>
<dbReference type="AlphaFoldDB" id="B9K745"/>